<dbReference type="PANTHER" id="PTHR22895:SF0">
    <property type="entry name" value="ARMADILLO REPEAT-CONTAINING PROTEIN 6"/>
    <property type="match status" value="1"/>
</dbReference>
<dbReference type="InterPro" id="IPR011989">
    <property type="entry name" value="ARM-like"/>
</dbReference>
<dbReference type="Gene3D" id="1.25.10.10">
    <property type="entry name" value="Leucine-rich Repeat Variant"/>
    <property type="match status" value="1"/>
</dbReference>
<evidence type="ECO:0000313" key="4">
    <source>
        <dbReference type="Proteomes" id="UP000075884"/>
    </source>
</evidence>
<dbReference type="SUPFAM" id="SSF48371">
    <property type="entry name" value="ARM repeat"/>
    <property type="match status" value="1"/>
</dbReference>
<name>A0A182NI88_9DIPT</name>
<proteinExistence type="predicted"/>
<evidence type="ECO:0000313" key="3">
    <source>
        <dbReference type="EnsemblMetazoa" id="ADIR007361-PA"/>
    </source>
</evidence>
<dbReference type="SMART" id="SM00185">
    <property type="entry name" value="ARM"/>
    <property type="match status" value="4"/>
</dbReference>
<keyword evidence="4" id="KW-1185">Reference proteome</keyword>
<dbReference type="GO" id="GO:0002244">
    <property type="term" value="P:hematopoietic progenitor cell differentiation"/>
    <property type="evidence" value="ECO:0007669"/>
    <property type="project" value="TreeGrafter"/>
</dbReference>
<dbReference type="PANTHER" id="PTHR22895">
    <property type="entry name" value="ARMADILLO REPEAT-CONTAINING PROTEIN 6"/>
    <property type="match status" value="1"/>
</dbReference>
<protein>
    <recommendedName>
        <fullName evidence="2">LRRK2 ARM repeat domain-containing protein</fullName>
    </recommendedName>
</protein>
<sequence>MAKVITQETFDDVVKENIVEFSMSVEEAREETIKQFEAQGIHLGNIIKDLNVNTDTGIPLMNESVDELKRLVEQKDADPQTVCNQLTVLADECKLSVPHRVLAAKLGAYDLIVSQLKEKTDDDVSLKLLTAANAIVNKQPDVFNHESLAVALNRLKASPEAKQACELLKWLQKACILHETNRQMIMEENLTVPTLKPFLSRTEPEVIRNTCALLRYLVLDDDIRVEFGKAHEHARQLAAETLTEITQLLTTFKSDADTISDLMLTIASLTVRNEFCQTVEEAGGLKFILDAMVEFPDSMKIIREACKLLKALAGNDTVKQNIIQCGAAPLLESALNRHKDNETFARHALVCISTLALREAGNSKALFETGISETIIQTMKIHSASKIIQRNGAWAVRNMVSRSRDQCDTFVAQGVEDVLNQALNEHPSIAQDVKSALRDLGCKVHLNEEWKATGNDMVKHHTESYELQAQFNRLVSLDELDESRQDDLKRMKGKGK</sequence>
<dbReference type="AlphaFoldDB" id="A0A182NI88"/>
<reference evidence="3" key="2">
    <citation type="submission" date="2020-05" db="UniProtKB">
        <authorList>
            <consortium name="EnsemblMetazoa"/>
        </authorList>
    </citation>
    <scope>IDENTIFICATION</scope>
    <source>
        <strain evidence="3">WRAIR2</strain>
    </source>
</reference>
<dbReference type="InterPro" id="IPR016024">
    <property type="entry name" value="ARM-type_fold"/>
</dbReference>
<dbReference type="Proteomes" id="UP000075884">
    <property type="component" value="Unassembled WGS sequence"/>
</dbReference>
<dbReference type="InterPro" id="IPR000225">
    <property type="entry name" value="Armadillo"/>
</dbReference>
<dbReference type="Pfam" id="PF23744">
    <property type="entry name" value="ARM_LRRK2"/>
    <property type="match status" value="1"/>
</dbReference>
<accession>A0A182NI88</accession>
<dbReference type="EnsemblMetazoa" id="ADIR007361-RA">
    <property type="protein sequence ID" value="ADIR007361-PA"/>
    <property type="gene ID" value="ADIR007361"/>
</dbReference>
<evidence type="ECO:0000259" key="2">
    <source>
        <dbReference type="Pfam" id="PF23744"/>
    </source>
</evidence>
<organism evidence="3 4">
    <name type="scientific">Anopheles dirus</name>
    <dbReference type="NCBI Taxonomy" id="7168"/>
    <lineage>
        <taxon>Eukaryota</taxon>
        <taxon>Metazoa</taxon>
        <taxon>Ecdysozoa</taxon>
        <taxon>Arthropoda</taxon>
        <taxon>Hexapoda</taxon>
        <taxon>Insecta</taxon>
        <taxon>Pterygota</taxon>
        <taxon>Neoptera</taxon>
        <taxon>Endopterygota</taxon>
        <taxon>Diptera</taxon>
        <taxon>Nematocera</taxon>
        <taxon>Culicoidea</taxon>
        <taxon>Culicidae</taxon>
        <taxon>Anophelinae</taxon>
        <taxon>Anopheles</taxon>
    </lineage>
</organism>
<feature type="domain" description="LRRK2 ARM repeat" evidence="2">
    <location>
        <begin position="244"/>
        <end position="448"/>
    </location>
</feature>
<dbReference type="VEuPathDB" id="VectorBase:ADIR007361"/>
<dbReference type="STRING" id="7168.A0A182NI88"/>
<dbReference type="InterPro" id="IPR056597">
    <property type="entry name" value="ARM_LRRK2"/>
</dbReference>
<evidence type="ECO:0000256" key="1">
    <source>
        <dbReference type="ARBA" id="ARBA00022737"/>
    </source>
</evidence>
<reference evidence="4" key="1">
    <citation type="submission" date="2013-03" db="EMBL/GenBank/DDBJ databases">
        <title>The Genome Sequence of Anopheles dirus WRAIR2.</title>
        <authorList>
            <consortium name="The Broad Institute Genomics Platform"/>
            <person name="Neafsey D.E."/>
            <person name="Walton C."/>
            <person name="Walker B."/>
            <person name="Young S.K."/>
            <person name="Zeng Q."/>
            <person name="Gargeya S."/>
            <person name="Fitzgerald M."/>
            <person name="Haas B."/>
            <person name="Abouelleil A."/>
            <person name="Allen A.W."/>
            <person name="Alvarado L."/>
            <person name="Arachchi H.M."/>
            <person name="Berlin A.M."/>
            <person name="Chapman S.B."/>
            <person name="Gainer-Dewar J."/>
            <person name="Goldberg J."/>
            <person name="Griggs A."/>
            <person name="Gujja S."/>
            <person name="Hansen M."/>
            <person name="Howarth C."/>
            <person name="Imamovic A."/>
            <person name="Ireland A."/>
            <person name="Larimer J."/>
            <person name="McCowan C."/>
            <person name="Murphy C."/>
            <person name="Pearson M."/>
            <person name="Poon T.W."/>
            <person name="Priest M."/>
            <person name="Roberts A."/>
            <person name="Saif S."/>
            <person name="Shea T."/>
            <person name="Sisk P."/>
            <person name="Sykes S."/>
            <person name="Wortman J."/>
            <person name="Nusbaum C."/>
            <person name="Birren B."/>
        </authorList>
    </citation>
    <scope>NUCLEOTIDE SEQUENCE [LARGE SCALE GENOMIC DNA]</scope>
    <source>
        <strain evidence="4">WRAIR2</strain>
    </source>
</reference>
<keyword evidence="1" id="KW-0677">Repeat</keyword>